<keyword evidence="3" id="KW-1185">Reference proteome</keyword>
<evidence type="ECO:0000313" key="2">
    <source>
        <dbReference type="EMBL" id="RJY18851.1"/>
    </source>
</evidence>
<evidence type="ECO:0000313" key="3">
    <source>
        <dbReference type="Proteomes" id="UP000273022"/>
    </source>
</evidence>
<keyword evidence="1" id="KW-0732">Signal</keyword>
<reference evidence="2 3" key="1">
    <citation type="submission" date="2018-09" db="EMBL/GenBank/DDBJ databases">
        <title>Phylogeny of the Shewanellaceae, and recommendation for two new genera, Pseudoshewanella and Parashewanella.</title>
        <authorList>
            <person name="Wang G."/>
        </authorList>
    </citation>
    <scope>NUCLEOTIDE SEQUENCE [LARGE SCALE GENOMIC DNA]</scope>
    <source>
        <strain evidence="2 3">KCTC 22492</strain>
    </source>
</reference>
<dbReference type="AlphaFoldDB" id="A0A3A6U096"/>
<dbReference type="OrthoDB" id="6272327at2"/>
<protein>
    <submittedName>
        <fullName evidence="2">Uncharacterized protein</fullName>
    </submittedName>
</protein>
<gene>
    <name evidence="2" type="ORF">D5R81_03610</name>
</gene>
<dbReference type="RefSeq" id="WP_121852291.1">
    <property type="nucleotide sequence ID" value="NZ_CP037952.1"/>
</dbReference>
<organism evidence="2 3">
    <name type="scientific">Parashewanella spongiae</name>
    <dbReference type="NCBI Taxonomy" id="342950"/>
    <lineage>
        <taxon>Bacteria</taxon>
        <taxon>Pseudomonadati</taxon>
        <taxon>Pseudomonadota</taxon>
        <taxon>Gammaproteobacteria</taxon>
        <taxon>Alteromonadales</taxon>
        <taxon>Shewanellaceae</taxon>
        <taxon>Parashewanella</taxon>
    </lineage>
</organism>
<name>A0A3A6U096_9GAMM</name>
<comment type="caution">
    <text evidence="2">The sequence shown here is derived from an EMBL/GenBank/DDBJ whole genome shotgun (WGS) entry which is preliminary data.</text>
</comment>
<dbReference type="EMBL" id="QYYH01000014">
    <property type="protein sequence ID" value="RJY18851.1"/>
    <property type="molecule type" value="Genomic_DNA"/>
</dbReference>
<feature type="chain" id="PRO_5017370298" evidence="1">
    <location>
        <begin position="25"/>
        <end position="158"/>
    </location>
</feature>
<dbReference type="Proteomes" id="UP000273022">
    <property type="component" value="Unassembled WGS sequence"/>
</dbReference>
<sequence length="158" mass="18311">MSFVLSNRVVIVFLCAFLATIPHAKGQDLRAKSLRLNSATDDQGQPLKIPKDDNNSHFEGAVSVVDNNSQNEQTKPRFFKDLSRKEMLHSRASIANDPSCRWLHNRLQFLEHKLKMGMDMRFGFHKKEWKARHKEWVCLKCGVEGPSIHDYAQCQFKR</sequence>
<evidence type="ECO:0000256" key="1">
    <source>
        <dbReference type="SAM" id="SignalP"/>
    </source>
</evidence>
<accession>A0A3A6U096</accession>
<feature type="signal peptide" evidence="1">
    <location>
        <begin position="1"/>
        <end position="24"/>
    </location>
</feature>
<proteinExistence type="predicted"/>